<dbReference type="EMBL" id="NKXS01001890">
    <property type="protein sequence ID" value="PIN16349.1"/>
    <property type="molecule type" value="Genomic_DNA"/>
</dbReference>
<reference evidence="3" key="1">
    <citation type="journal article" date="2018" name="Gigascience">
        <title>Genome assembly of the Pink Ipe (Handroanthus impetiginosus, Bignoniaceae), a highly valued, ecologically keystone Neotropical timber forest tree.</title>
        <authorList>
            <person name="Silva-Junior O.B."/>
            <person name="Grattapaglia D."/>
            <person name="Novaes E."/>
            <person name="Collevatti R.G."/>
        </authorList>
    </citation>
    <scope>NUCLEOTIDE SEQUENCE [LARGE SCALE GENOMIC DNA]</scope>
    <source>
        <strain evidence="3">cv. UFG-1</strain>
    </source>
</reference>
<dbReference type="AlphaFoldDB" id="A0A2G9HFN2"/>
<name>A0A2G9HFN2_9LAMI</name>
<evidence type="ECO:0000313" key="3">
    <source>
        <dbReference type="Proteomes" id="UP000231279"/>
    </source>
</evidence>
<evidence type="ECO:0000256" key="1">
    <source>
        <dbReference type="SAM" id="SignalP"/>
    </source>
</evidence>
<evidence type="ECO:0000313" key="2">
    <source>
        <dbReference type="EMBL" id="PIN16349.1"/>
    </source>
</evidence>
<sequence length="74" mass="7870">MGSKGIVIFGIFLALVLSISSEVAARELVKTSHTIITYKKTSGGALDSKLPDYNRAPCTDCGPPTPLTRRGPHN</sequence>
<dbReference type="Proteomes" id="UP000231279">
    <property type="component" value="Unassembled WGS sequence"/>
</dbReference>
<comment type="caution">
    <text evidence="2">The sequence shown here is derived from an EMBL/GenBank/DDBJ whole genome shotgun (WGS) entry which is preliminary data.</text>
</comment>
<feature type="chain" id="PRO_5013870065" evidence="1">
    <location>
        <begin position="26"/>
        <end position="74"/>
    </location>
</feature>
<dbReference type="OrthoDB" id="913804at2759"/>
<keyword evidence="3" id="KW-1185">Reference proteome</keyword>
<feature type="signal peptide" evidence="1">
    <location>
        <begin position="1"/>
        <end position="25"/>
    </location>
</feature>
<keyword evidence="1" id="KW-0732">Signal</keyword>
<gene>
    <name evidence="2" type="ORF">CDL12_11001</name>
</gene>
<protein>
    <submittedName>
        <fullName evidence="2">Uncharacterized protein</fullName>
    </submittedName>
</protein>
<proteinExistence type="predicted"/>
<organism evidence="2 3">
    <name type="scientific">Handroanthus impetiginosus</name>
    <dbReference type="NCBI Taxonomy" id="429701"/>
    <lineage>
        <taxon>Eukaryota</taxon>
        <taxon>Viridiplantae</taxon>
        <taxon>Streptophyta</taxon>
        <taxon>Embryophyta</taxon>
        <taxon>Tracheophyta</taxon>
        <taxon>Spermatophyta</taxon>
        <taxon>Magnoliopsida</taxon>
        <taxon>eudicotyledons</taxon>
        <taxon>Gunneridae</taxon>
        <taxon>Pentapetalae</taxon>
        <taxon>asterids</taxon>
        <taxon>lamiids</taxon>
        <taxon>Lamiales</taxon>
        <taxon>Bignoniaceae</taxon>
        <taxon>Crescentiina</taxon>
        <taxon>Tabebuia alliance</taxon>
        <taxon>Handroanthus</taxon>
    </lineage>
</organism>
<accession>A0A2G9HFN2</accession>